<reference evidence="2" key="1">
    <citation type="journal article" date="2019" name="Int. J. Syst. Evol. Microbiol.">
        <title>The Global Catalogue of Microorganisms (GCM) 10K type strain sequencing project: providing services to taxonomists for standard genome sequencing and annotation.</title>
        <authorList>
            <consortium name="The Broad Institute Genomics Platform"/>
            <consortium name="The Broad Institute Genome Sequencing Center for Infectious Disease"/>
            <person name="Wu L."/>
            <person name="Ma J."/>
        </authorList>
    </citation>
    <scope>NUCLEOTIDE SEQUENCE [LARGE SCALE GENOMIC DNA]</scope>
    <source>
        <strain evidence="2">KCTC 52231</strain>
    </source>
</reference>
<organism evidence="1 2">
    <name type="scientific">Ciceribacter thiooxidans</name>
    <dbReference type="NCBI Taxonomy" id="1969821"/>
    <lineage>
        <taxon>Bacteria</taxon>
        <taxon>Pseudomonadati</taxon>
        <taxon>Pseudomonadota</taxon>
        <taxon>Alphaproteobacteria</taxon>
        <taxon>Hyphomicrobiales</taxon>
        <taxon>Rhizobiaceae</taxon>
        <taxon>Ciceribacter</taxon>
    </lineage>
</organism>
<dbReference type="EMBL" id="JBHRTG010000007">
    <property type="protein sequence ID" value="MFC3163279.1"/>
    <property type="molecule type" value="Genomic_DNA"/>
</dbReference>
<dbReference type="Proteomes" id="UP001595647">
    <property type="component" value="Unassembled WGS sequence"/>
</dbReference>
<comment type="caution">
    <text evidence="1">The sequence shown here is derived from an EMBL/GenBank/DDBJ whole genome shotgun (WGS) entry which is preliminary data.</text>
</comment>
<keyword evidence="2" id="KW-1185">Reference proteome</keyword>
<dbReference type="RefSeq" id="WP_182305585.1">
    <property type="nucleotide sequence ID" value="NZ_CP059896.1"/>
</dbReference>
<evidence type="ECO:0000313" key="2">
    <source>
        <dbReference type="Proteomes" id="UP001595647"/>
    </source>
</evidence>
<name>A0ABV7I222_9HYPH</name>
<accession>A0ABV7I222</accession>
<evidence type="ECO:0000313" key="1">
    <source>
        <dbReference type="EMBL" id="MFC3163279.1"/>
    </source>
</evidence>
<gene>
    <name evidence="1" type="ORF">ACFOHV_08310</name>
</gene>
<protein>
    <submittedName>
        <fullName evidence="1">Uncharacterized protein</fullName>
    </submittedName>
</protein>
<proteinExistence type="predicted"/>
<sequence>MRIPPRRTYFTAVELESGNAASLLIETEPGKIVAWLRSADDEQRVVLGRDDGQEFKSRTVQAMLFLVAIGFEQFKGVRYSYLPHVYAVDVDASKAAVKSLDQTVH</sequence>